<dbReference type="Proteomes" id="UP001221757">
    <property type="component" value="Unassembled WGS sequence"/>
</dbReference>
<organism evidence="1 2">
    <name type="scientific">Mycena rosella</name>
    <name type="common">Pink bonnet</name>
    <name type="synonym">Agaricus rosellus</name>
    <dbReference type="NCBI Taxonomy" id="1033263"/>
    <lineage>
        <taxon>Eukaryota</taxon>
        <taxon>Fungi</taxon>
        <taxon>Dikarya</taxon>
        <taxon>Basidiomycota</taxon>
        <taxon>Agaricomycotina</taxon>
        <taxon>Agaricomycetes</taxon>
        <taxon>Agaricomycetidae</taxon>
        <taxon>Agaricales</taxon>
        <taxon>Marasmiineae</taxon>
        <taxon>Mycenaceae</taxon>
        <taxon>Mycena</taxon>
    </lineage>
</organism>
<dbReference type="PANTHER" id="PTHR35871">
    <property type="entry name" value="EXPRESSED PROTEIN"/>
    <property type="match status" value="1"/>
</dbReference>
<sequence>MLSDEDVAGDIHLHLQSLGKWVSAKDIVKYVHTPEFQARLRAKQNISECTARRWMKKMGYRWKKEPTGMYSDGHEREDVVNYRQNVFLPRWRALTVDGDGRIVVIWRHDESTFYAHDQWKVRWVRKGEKPSIKPKGEGESQMVGDFVSPDYGWLKGKQLKADGYNFLLLLK</sequence>
<keyword evidence="2" id="KW-1185">Reference proteome</keyword>
<accession>A0AAD7GBK2</accession>
<dbReference type="EMBL" id="JARKIE010000094">
    <property type="protein sequence ID" value="KAJ7686728.1"/>
    <property type="molecule type" value="Genomic_DNA"/>
</dbReference>
<proteinExistence type="predicted"/>
<reference evidence="1" key="1">
    <citation type="submission" date="2023-03" db="EMBL/GenBank/DDBJ databases">
        <title>Massive genome expansion in bonnet fungi (Mycena s.s.) driven by repeated elements and novel gene families across ecological guilds.</title>
        <authorList>
            <consortium name="Lawrence Berkeley National Laboratory"/>
            <person name="Harder C.B."/>
            <person name="Miyauchi S."/>
            <person name="Viragh M."/>
            <person name="Kuo A."/>
            <person name="Thoen E."/>
            <person name="Andreopoulos B."/>
            <person name="Lu D."/>
            <person name="Skrede I."/>
            <person name="Drula E."/>
            <person name="Henrissat B."/>
            <person name="Morin E."/>
            <person name="Kohler A."/>
            <person name="Barry K."/>
            <person name="LaButti K."/>
            <person name="Morin E."/>
            <person name="Salamov A."/>
            <person name="Lipzen A."/>
            <person name="Mereny Z."/>
            <person name="Hegedus B."/>
            <person name="Baldrian P."/>
            <person name="Stursova M."/>
            <person name="Weitz H."/>
            <person name="Taylor A."/>
            <person name="Grigoriev I.V."/>
            <person name="Nagy L.G."/>
            <person name="Martin F."/>
            <person name="Kauserud H."/>
        </authorList>
    </citation>
    <scope>NUCLEOTIDE SEQUENCE</scope>
    <source>
        <strain evidence="1">CBHHK067</strain>
    </source>
</reference>
<evidence type="ECO:0000313" key="1">
    <source>
        <dbReference type="EMBL" id="KAJ7686728.1"/>
    </source>
</evidence>
<comment type="caution">
    <text evidence="1">The sequence shown here is derived from an EMBL/GenBank/DDBJ whole genome shotgun (WGS) entry which is preliminary data.</text>
</comment>
<gene>
    <name evidence="1" type="ORF">B0H17DRAFT_940191</name>
</gene>
<dbReference type="AlphaFoldDB" id="A0AAD7GBK2"/>
<evidence type="ECO:0000313" key="2">
    <source>
        <dbReference type="Proteomes" id="UP001221757"/>
    </source>
</evidence>
<name>A0AAD7GBK2_MYCRO</name>
<dbReference type="PANTHER" id="PTHR35871:SF1">
    <property type="entry name" value="CXC1-LIKE CYSTEINE CLUSTER ASSOCIATED WITH KDZ TRANSPOSASES DOMAIN-CONTAINING PROTEIN"/>
    <property type="match status" value="1"/>
</dbReference>
<protein>
    <recommendedName>
        <fullName evidence="3">Transposase</fullName>
    </recommendedName>
</protein>
<evidence type="ECO:0008006" key="3">
    <source>
        <dbReference type="Google" id="ProtNLM"/>
    </source>
</evidence>